<dbReference type="Proteomes" id="UP000486351">
    <property type="component" value="Unassembled WGS sequence"/>
</dbReference>
<proteinExistence type="predicted"/>
<dbReference type="EMBL" id="QXFY01007387">
    <property type="protein sequence ID" value="KAE9266225.1"/>
    <property type="molecule type" value="Genomic_DNA"/>
</dbReference>
<protein>
    <submittedName>
        <fullName evidence="1">Uncharacterized protein</fullName>
    </submittedName>
</protein>
<organism evidence="1 2">
    <name type="scientific">Phytophthora fragariae</name>
    <dbReference type="NCBI Taxonomy" id="53985"/>
    <lineage>
        <taxon>Eukaryota</taxon>
        <taxon>Sar</taxon>
        <taxon>Stramenopiles</taxon>
        <taxon>Oomycota</taxon>
        <taxon>Peronosporomycetes</taxon>
        <taxon>Peronosporales</taxon>
        <taxon>Peronosporaceae</taxon>
        <taxon>Phytophthora</taxon>
    </lineage>
</organism>
<name>A0A6G0Q250_9STRA</name>
<gene>
    <name evidence="1" type="ORF">PF008_g31660</name>
</gene>
<accession>A0A6G0Q250</accession>
<reference evidence="1 2" key="1">
    <citation type="submission" date="2018-09" db="EMBL/GenBank/DDBJ databases">
        <title>Genomic investigation of the strawberry pathogen Phytophthora fragariae indicates pathogenicity is determined by transcriptional variation in three key races.</title>
        <authorList>
            <person name="Adams T.M."/>
            <person name="Armitage A.D."/>
            <person name="Sobczyk M.K."/>
            <person name="Bates H.J."/>
            <person name="Dunwell J.M."/>
            <person name="Nellist C.F."/>
            <person name="Harrison R.J."/>
        </authorList>
    </citation>
    <scope>NUCLEOTIDE SEQUENCE [LARGE SCALE GENOMIC DNA]</scope>
    <source>
        <strain evidence="1 2">NOV-77</strain>
    </source>
</reference>
<comment type="caution">
    <text evidence="1">The sequence shown here is derived from an EMBL/GenBank/DDBJ whole genome shotgun (WGS) entry which is preliminary data.</text>
</comment>
<sequence length="48" mass="5405">MDFDRAEISFSATVDEDVVKVAQCKVTERAKHMGHEEVVNSLDLVARQ</sequence>
<evidence type="ECO:0000313" key="1">
    <source>
        <dbReference type="EMBL" id="KAE9266225.1"/>
    </source>
</evidence>
<dbReference type="AlphaFoldDB" id="A0A6G0Q250"/>
<evidence type="ECO:0000313" key="2">
    <source>
        <dbReference type="Proteomes" id="UP000486351"/>
    </source>
</evidence>